<evidence type="ECO:0000256" key="2">
    <source>
        <dbReference type="ARBA" id="ARBA00007422"/>
    </source>
</evidence>
<dbReference type="CDD" id="cd00311">
    <property type="entry name" value="TIM"/>
    <property type="match status" value="1"/>
</dbReference>
<feature type="binding site" evidence="9">
    <location>
        <begin position="9"/>
        <end position="11"/>
    </location>
    <ligand>
        <name>substrate</name>
    </ligand>
</feature>
<evidence type="ECO:0000256" key="9">
    <source>
        <dbReference type="HAMAP-Rule" id="MF_00147"/>
    </source>
</evidence>
<comment type="subcellular location">
    <subcellularLocation>
        <location evidence="9 10">Cytoplasm</location>
    </subcellularLocation>
</comment>
<keyword evidence="5 9" id="KW-0312">Gluconeogenesis</keyword>
<dbReference type="GO" id="GO:0004807">
    <property type="term" value="F:triose-phosphate isomerase activity"/>
    <property type="evidence" value="ECO:0007669"/>
    <property type="project" value="UniProtKB-UniRule"/>
</dbReference>
<dbReference type="HAMAP" id="MF_00147_B">
    <property type="entry name" value="TIM_B"/>
    <property type="match status" value="1"/>
</dbReference>
<comment type="caution">
    <text evidence="11">The sequence shown here is derived from an EMBL/GenBank/DDBJ whole genome shotgun (WGS) entry which is preliminary data.</text>
</comment>
<dbReference type="OrthoDB" id="9809429at2"/>
<keyword evidence="7 9" id="KW-0324">Glycolysis</keyword>
<dbReference type="RefSeq" id="WP_113803922.1">
    <property type="nucleotide sequence ID" value="NZ_QOCW01000001.1"/>
</dbReference>
<dbReference type="PANTHER" id="PTHR21139">
    <property type="entry name" value="TRIOSEPHOSPHATE ISOMERASE"/>
    <property type="match status" value="1"/>
</dbReference>
<dbReference type="EC" id="5.3.1.1" evidence="3 9"/>
<name>A0A366Y044_9BACI</name>
<dbReference type="PROSITE" id="PS51440">
    <property type="entry name" value="TIM_2"/>
    <property type="match status" value="1"/>
</dbReference>
<evidence type="ECO:0000313" key="12">
    <source>
        <dbReference type="Proteomes" id="UP000253314"/>
    </source>
</evidence>
<sequence>MRKPIIAGNWKMNKTLSEAKGFVEEVKGQIPAEDKVDSVVCAPALFLDALVNDTKGSALKVGAQNMHWEESGAFTGEISPAALKDLAVDYVVIGHSERRELFAETDETVNQKTHAAFKHGLTPIVCVGETLEEREEDRTKEVVKEQVEKGLAGLSEEQAKQTVVAYEPIWAIGTGKTASSEQANEVCAYIRTVLAEQFSQETADAIRIQYGGSVKPDNIKELLEQSDIDGALVGGASLEPQSFLQLLEAVNNG</sequence>
<dbReference type="GO" id="GO:0006096">
    <property type="term" value="P:glycolytic process"/>
    <property type="evidence" value="ECO:0007669"/>
    <property type="project" value="UniProtKB-UniRule"/>
</dbReference>
<evidence type="ECO:0000256" key="3">
    <source>
        <dbReference type="ARBA" id="ARBA00011940"/>
    </source>
</evidence>
<dbReference type="Gene3D" id="3.20.20.70">
    <property type="entry name" value="Aldolase class I"/>
    <property type="match status" value="1"/>
</dbReference>
<comment type="catalytic activity">
    <reaction evidence="9 10">
        <text>D-glyceraldehyde 3-phosphate = dihydroxyacetone phosphate</text>
        <dbReference type="Rhea" id="RHEA:18585"/>
        <dbReference type="ChEBI" id="CHEBI:57642"/>
        <dbReference type="ChEBI" id="CHEBI:59776"/>
        <dbReference type="EC" id="5.3.1.1"/>
    </reaction>
</comment>
<feature type="binding site" evidence="9">
    <location>
        <position position="213"/>
    </location>
    <ligand>
        <name>substrate</name>
    </ligand>
</feature>
<evidence type="ECO:0000256" key="7">
    <source>
        <dbReference type="ARBA" id="ARBA00023152"/>
    </source>
</evidence>
<dbReference type="InterPro" id="IPR013785">
    <property type="entry name" value="Aldolase_TIM"/>
</dbReference>
<feature type="binding site" evidence="9">
    <location>
        <begin position="234"/>
        <end position="235"/>
    </location>
    <ligand>
        <name>substrate</name>
    </ligand>
</feature>
<dbReference type="InterPro" id="IPR022896">
    <property type="entry name" value="TrioseP_Isoase_bac/euk"/>
</dbReference>
<keyword evidence="6 9" id="KW-0963">Cytoplasm</keyword>
<dbReference type="EMBL" id="QOCW01000001">
    <property type="protein sequence ID" value="RBW71216.1"/>
    <property type="molecule type" value="Genomic_DNA"/>
</dbReference>
<dbReference type="FunFam" id="3.20.20.70:FF:000016">
    <property type="entry name" value="Triosephosphate isomerase"/>
    <property type="match status" value="1"/>
</dbReference>
<dbReference type="AlphaFoldDB" id="A0A366Y044"/>
<feature type="active site" description="Electrophile" evidence="9">
    <location>
        <position position="95"/>
    </location>
</feature>
<protein>
    <recommendedName>
        <fullName evidence="4 9">Triosephosphate isomerase</fullName>
        <shortName evidence="9">TIM</shortName>
        <shortName evidence="9">TPI</shortName>
        <ecNumber evidence="3 9">5.3.1.1</ecNumber>
    </recommendedName>
    <alternativeName>
        <fullName evidence="9">Triose-phosphate isomerase</fullName>
    </alternativeName>
</protein>
<dbReference type="GO" id="GO:0005829">
    <property type="term" value="C:cytosol"/>
    <property type="evidence" value="ECO:0007669"/>
    <property type="project" value="TreeGrafter"/>
</dbReference>
<dbReference type="PANTHER" id="PTHR21139:SF42">
    <property type="entry name" value="TRIOSEPHOSPHATE ISOMERASE"/>
    <property type="match status" value="1"/>
</dbReference>
<dbReference type="UniPathway" id="UPA00138"/>
<dbReference type="PROSITE" id="PS00171">
    <property type="entry name" value="TIM_1"/>
    <property type="match status" value="1"/>
</dbReference>
<evidence type="ECO:0000313" key="11">
    <source>
        <dbReference type="EMBL" id="RBW71216.1"/>
    </source>
</evidence>
<proteinExistence type="inferred from homology"/>
<dbReference type="GO" id="GO:0019563">
    <property type="term" value="P:glycerol catabolic process"/>
    <property type="evidence" value="ECO:0007669"/>
    <property type="project" value="TreeGrafter"/>
</dbReference>
<evidence type="ECO:0000256" key="5">
    <source>
        <dbReference type="ARBA" id="ARBA00022432"/>
    </source>
</evidence>
<evidence type="ECO:0000256" key="10">
    <source>
        <dbReference type="RuleBase" id="RU363013"/>
    </source>
</evidence>
<keyword evidence="8 9" id="KW-0413">Isomerase</keyword>
<feature type="binding site" evidence="9">
    <location>
        <position position="173"/>
    </location>
    <ligand>
        <name>substrate</name>
    </ligand>
</feature>
<dbReference type="UniPathway" id="UPA00109">
    <property type="reaction ID" value="UER00189"/>
</dbReference>
<gene>
    <name evidence="9" type="primary">tpiA</name>
    <name evidence="11" type="ORF">DS031_00230</name>
</gene>
<keyword evidence="12" id="KW-1185">Reference proteome</keyword>
<organism evidence="11 12">
    <name type="scientific">Bacillus taeanensis</name>
    <dbReference type="NCBI Taxonomy" id="273032"/>
    <lineage>
        <taxon>Bacteria</taxon>
        <taxon>Bacillati</taxon>
        <taxon>Bacillota</taxon>
        <taxon>Bacilli</taxon>
        <taxon>Bacillales</taxon>
        <taxon>Bacillaceae</taxon>
        <taxon>Bacillus</taxon>
    </lineage>
</organism>
<dbReference type="Proteomes" id="UP000253314">
    <property type="component" value="Unassembled WGS sequence"/>
</dbReference>
<dbReference type="GO" id="GO:0006094">
    <property type="term" value="P:gluconeogenesis"/>
    <property type="evidence" value="ECO:0007669"/>
    <property type="project" value="UniProtKB-UniRule"/>
</dbReference>
<evidence type="ECO:0000256" key="1">
    <source>
        <dbReference type="ARBA" id="ARBA00004680"/>
    </source>
</evidence>
<feature type="modified residue" description="Phosphoserine" evidence="9">
    <location>
        <position position="213"/>
    </location>
</feature>
<evidence type="ECO:0000256" key="4">
    <source>
        <dbReference type="ARBA" id="ARBA00019397"/>
    </source>
</evidence>
<comment type="subunit">
    <text evidence="9 10">Homodimer.</text>
</comment>
<keyword evidence="9" id="KW-0597">Phosphoprotein</keyword>
<dbReference type="InterPro" id="IPR020861">
    <property type="entry name" value="Triosephosphate_isomerase_AS"/>
</dbReference>
<dbReference type="InterPro" id="IPR000652">
    <property type="entry name" value="Triosephosphate_isomerase"/>
</dbReference>
<reference evidence="11 12" key="1">
    <citation type="submission" date="2018-07" db="EMBL/GenBank/DDBJ databases">
        <title>Lottiidibacillus patelloidae gen. nov., sp. nov., isolated from the intestinal tract of a marine limpet and the reclassification of B. taeanensis BH030017T, B. algicola KMM 3737T and B. hwajinpoensis SW-72T as genus Lottiidibacillus.</title>
        <authorList>
            <person name="Liu R."/>
            <person name="Huang Z."/>
        </authorList>
    </citation>
    <scope>NUCLEOTIDE SEQUENCE [LARGE SCALE GENOMIC DNA]</scope>
    <source>
        <strain evidence="11 12">BH030017</strain>
    </source>
</reference>
<evidence type="ECO:0000256" key="6">
    <source>
        <dbReference type="ARBA" id="ARBA00022490"/>
    </source>
</evidence>
<comment type="function">
    <text evidence="9">Involved in the gluconeogenesis. Catalyzes stereospecifically the conversion of dihydroxyacetone phosphate (DHAP) to D-glyceraldehyde-3-phosphate (G3P).</text>
</comment>
<dbReference type="SUPFAM" id="SSF51351">
    <property type="entry name" value="Triosephosphate isomerase (TIM)"/>
    <property type="match status" value="1"/>
</dbReference>
<dbReference type="GO" id="GO:0046166">
    <property type="term" value="P:glyceraldehyde-3-phosphate biosynthetic process"/>
    <property type="evidence" value="ECO:0007669"/>
    <property type="project" value="TreeGrafter"/>
</dbReference>
<feature type="active site" description="Proton acceptor" evidence="9">
    <location>
        <position position="167"/>
    </location>
</feature>
<evidence type="ECO:0000256" key="8">
    <source>
        <dbReference type="ARBA" id="ARBA00023235"/>
    </source>
</evidence>
<comment type="pathway">
    <text evidence="1 9 10">Carbohydrate degradation; glycolysis; D-glyceraldehyde 3-phosphate from glycerone phosphate: step 1/1.</text>
</comment>
<comment type="pathway">
    <text evidence="9 10">Carbohydrate biosynthesis; gluconeogenesis.</text>
</comment>
<dbReference type="InterPro" id="IPR035990">
    <property type="entry name" value="TIM_sf"/>
</dbReference>
<accession>A0A366Y044</accession>
<comment type="similarity">
    <text evidence="2 9 10">Belongs to the triosephosphate isomerase family.</text>
</comment>
<dbReference type="Pfam" id="PF00121">
    <property type="entry name" value="TIM"/>
    <property type="match status" value="1"/>
</dbReference>
<dbReference type="NCBIfam" id="TIGR00419">
    <property type="entry name" value="tim"/>
    <property type="match status" value="1"/>
</dbReference>